<evidence type="ECO:0000256" key="1">
    <source>
        <dbReference type="ARBA" id="ARBA00004162"/>
    </source>
</evidence>
<name>A0A286RCM9_9BACT</name>
<keyword evidence="5" id="KW-1133">Transmembrane helix</keyword>
<dbReference type="InterPro" id="IPR006665">
    <property type="entry name" value="OmpA-like"/>
</dbReference>
<keyword evidence="4" id="KW-0812">Transmembrane</keyword>
<dbReference type="GO" id="GO:0005886">
    <property type="term" value="C:plasma membrane"/>
    <property type="evidence" value="ECO:0007669"/>
    <property type="project" value="UniProtKB-SubCell"/>
</dbReference>
<evidence type="ECO:0000256" key="6">
    <source>
        <dbReference type="ARBA" id="ARBA00023136"/>
    </source>
</evidence>
<dbReference type="OrthoDB" id="9815217at2"/>
<dbReference type="SUPFAM" id="SSF103088">
    <property type="entry name" value="OmpA-like"/>
    <property type="match status" value="1"/>
</dbReference>
<dbReference type="InterPro" id="IPR036737">
    <property type="entry name" value="OmpA-like_sf"/>
</dbReference>
<dbReference type="PANTHER" id="PTHR30329">
    <property type="entry name" value="STATOR ELEMENT OF FLAGELLAR MOTOR COMPLEX"/>
    <property type="match status" value="1"/>
</dbReference>
<dbReference type="PANTHER" id="PTHR30329:SF21">
    <property type="entry name" value="LIPOPROTEIN YIAD-RELATED"/>
    <property type="match status" value="1"/>
</dbReference>
<sequence>MGRLKQESSGGGGGAPEWVLTYGDMMSLLLTFFIMLAALSEVKKEDQFEALAEALRRRFGKYVSLDELALYYKPTVATPLKSVSEGREKLAKTLEGASKVKGPRGREAKVRAIRPGDEATTGGVVFFEEGTDQPLPGFDEALKKIAESLAGKPQKIEIRGHTSARPLPPGSPFRTHWDLAYAECLRVMEKLVELGIEPERIRISVAAANEPLYTDPDPEKRKQNARAEIALLNELTTSGSIFPSKGG</sequence>
<organism evidence="9 10">
    <name type="scientific">Thermogutta terrifontis</name>
    <dbReference type="NCBI Taxonomy" id="1331910"/>
    <lineage>
        <taxon>Bacteria</taxon>
        <taxon>Pseudomonadati</taxon>
        <taxon>Planctomycetota</taxon>
        <taxon>Planctomycetia</taxon>
        <taxon>Pirellulales</taxon>
        <taxon>Thermoguttaceae</taxon>
        <taxon>Thermogutta</taxon>
    </lineage>
</organism>
<evidence type="ECO:0000256" key="5">
    <source>
        <dbReference type="ARBA" id="ARBA00022989"/>
    </source>
</evidence>
<protein>
    <submittedName>
        <fullName evidence="9">Flagellar motor rotation protein MotB</fullName>
    </submittedName>
</protein>
<dbReference type="Pfam" id="PF13677">
    <property type="entry name" value="MotB_plug"/>
    <property type="match status" value="1"/>
</dbReference>
<keyword evidence="10" id="KW-1185">Reference proteome</keyword>
<keyword evidence="9" id="KW-0969">Cilium</keyword>
<comment type="similarity">
    <text evidence="2">Belongs to the MotB family.</text>
</comment>
<evidence type="ECO:0000256" key="3">
    <source>
        <dbReference type="ARBA" id="ARBA00022475"/>
    </source>
</evidence>
<evidence type="ECO:0000256" key="2">
    <source>
        <dbReference type="ARBA" id="ARBA00008914"/>
    </source>
</evidence>
<evidence type="ECO:0000313" key="10">
    <source>
        <dbReference type="Proteomes" id="UP000215086"/>
    </source>
</evidence>
<evidence type="ECO:0000256" key="4">
    <source>
        <dbReference type="ARBA" id="ARBA00022692"/>
    </source>
</evidence>
<dbReference type="InterPro" id="IPR025713">
    <property type="entry name" value="MotB-like_N_dom"/>
</dbReference>
<evidence type="ECO:0000256" key="7">
    <source>
        <dbReference type="PROSITE-ProRule" id="PRU00473"/>
    </source>
</evidence>
<dbReference type="EMBL" id="CP018477">
    <property type="protein sequence ID" value="ASV73708.1"/>
    <property type="molecule type" value="Genomic_DNA"/>
</dbReference>
<comment type="subcellular location">
    <subcellularLocation>
        <location evidence="1">Cell membrane</location>
        <topology evidence="1">Single-pass membrane protein</topology>
    </subcellularLocation>
</comment>
<dbReference type="Proteomes" id="UP000215086">
    <property type="component" value="Chromosome"/>
</dbReference>
<dbReference type="CDD" id="cd07185">
    <property type="entry name" value="OmpA_C-like"/>
    <property type="match status" value="1"/>
</dbReference>
<dbReference type="AlphaFoldDB" id="A0A286RCM9"/>
<keyword evidence="9" id="KW-0282">Flagellum</keyword>
<dbReference type="KEGG" id="ttf:THTE_1106"/>
<proteinExistence type="inferred from homology"/>
<gene>
    <name evidence="9" type="ORF">THTE_1106</name>
</gene>
<accession>A0A286RCM9</accession>
<keyword evidence="3" id="KW-1003">Cell membrane</keyword>
<dbReference type="Pfam" id="PF00691">
    <property type="entry name" value="OmpA"/>
    <property type="match status" value="1"/>
</dbReference>
<evidence type="ECO:0000313" key="9">
    <source>
        <dbReference type="EMBL" id="ASV73708.1"/>
    </source>
</evidence>
<dbReference type="RefSeq" id="WP_095414235.1">
    <property type="nucleotide sequence ID" value="NZ_CP018477.1"/>
</dbReference>
<dbReference type="Gene3D" id="3.30.1330.60">
    <property type="entry name" value="OmpA-like domain"/>
    <property type="match status" value="1"/>
</dbReference>
<keyword evidence="9" id="KW-0966">Cell projection</keyword>
<feature type="domain" description="OmpA-like" evidence="8">
    <location>
        <begin position="115"/>
        <end position="235"/>
    </location>
</feature>
<keyword evidence="6 7" id="KW-0472">Membrane</keyword>
<evidence type="ECO:0000259" key="8">
    <source>
        <dbReference type="PROSITE" id="PS51123"/>
    </source>
</evidence>
<dbReference type="PROSITE" id="PS51123">
    <property type="entry name" value="OMPA_2"/>
    <property type="match status" value="1"/>
</dbReference>
<dbReference type="InterPro" id="IPR050330">
    <property type="entry name" value="Bact_OuterMem_StrucFunc"/>
</dbReference>
<reference evidence="9 10" key="1">
    <citation type="journal article" name="Front. Microbiol.">
        <title>Sugar Metabolism of the First Thermophilic Planctomycete Thermogutta terrifontis: Comparative Genomic and Transcriptomic Approaches.</title>
        <authorList>
            <person name="Elcheninov A.G."/>
            <person name="Menzel P."/>
            <person name="Gudbergsdottir S.R."/>
            <person name="Slesarev A.I."/>
            <person name="Kadnikov V.V."/>
            <person name="Krogh A."/>
            <person name="Bonch-Osmolovskaya E.A."/>
            <person name="Peng X."/>
            <person name="Kublanov I.V."/>
        </authorList>
    </citation>
    <scope>NUCLEOTIDE SEQUENCE [LARGE SCALE GENOMIC DNA]</scope>
    <source>
        <strain evidence="9 10">R1</strain>
    </source>
</reference>